<gene>
    <name evidence="2" type="ORF">AVEN_139740_1</name>
</gene>
<feature type="domain" description="Integrase p58-like C-terminal" evidence="1">
    <location>
        <begin position="74"/>
        <end position="107"/>
    </location>
</feature>
<dbReference type="EMBL" id="BGPR01127652">
    <property type="protein sequence ID" value="GBN37705.1"/>
    <property type="molecule type" value="Genomic_DNA"/>
</dbReference>
<name>A0A4Y2NE58_ARAVE</name>
<dbReference type="OrthoDB" id="6431384at2759"/>
<accession>A0A4Y2NE58</accession>
<reference evidence="2 3" key="1">
    <citation type="journal article" date="2019" name="Sci. Rep.">
        <title>Orb-weaving spider Araneus ventricosus genome elucidates the spidroin gene catalogue.</title>
        <authorList>
            <person name="Kono N."/>
            <person name="Nakamura H."/>
            <person name="Ohtoshi R."/>
            <person name="Moran D.A.P."/>
            <person name="Shinohara A."/>
            <person name="Yoshida Y."/>
            <person name="Fujiwara M."/>
            <person name="Mori M."/>
            <person name="Tomita M."/>
            <person name="Arakawa K."/>
        </authorList>
    </citation>
    <scope>NUCLEOTIDE SEQUENCE [LARGE SCALE GENOMIC DNA]</scope>
</reference>
<dbReference type="AlphaFoldDB" id="A0A4Y2NE58"/>
<dbReference type="Proteomes" id="UP000499080">
    <property type="component" value="Unassembled WGS sequence"/>
</dbReference>
<keyword evidence="3" id="KW-1185">Reference proteome</keyword>
<proteinExistence type="predicted"/>
<comment type="caution">
    <text evidence="2">The sequence shown here is derived from an EMBL/GenBank/DDBJ whole genome shotgun (WGS) entry which is preliminary data.</text>
</comment>
<organism evidence="2 3">
    <name type="scientific">Araneus ventricosus</name>
    <name type="common">Orbweaver spider</name>
    <name type="synonym">Epeira ventricosa</name>
    <dbReference type="NCBI Taxonomy" id="182803"/>
    <lineage>
        <taxon>Eukaryota</taxon>
        <taxon>Metazoa</taxon>
        <taxon>Ecdysozoa</taxon>
        <taxon>Arthropoda</taxon>
        <taxon>Chelicerata</taxon>
        <taxon>Arachnida</taxon>
        <taxon>Araneae</taxon>
        <taxon>Araneomorphae</taxon>
        <taxon>Entelegynae</taxon>
        <taxon>Araneoidea</taxon>
        <taxon>Araneidae</taxon>
        <taxon>Araneus</taxon>
    </lineage>
</organism>
<dbReference type="InterPro" id="IPR054465">
    <property type="entry name" value="Integrase_p58-like_C"/>
</dbReference>
<evidence type="ECO:0000313" key="3">
    <source>
        <dbReference type="Proteomes" id="UP000499080"/>
    </source>
</evidence>
<evidence type="ECO:0000259" key="1">
    <source>
        <dbReference type="Pfam" id="PF22938"/>
    </source>
</evidence>
<evidence type="ECO:0000313" key="2">
    <source>
        <dbReference type="EMBL" id="GBN37705.1"/>
    </source>
</evidence>
<dbReference type="Pfam" id="PF22938">
    <property type="entry name" value="Integrase_p58_C"/>
    <property type="match status" value="1"/>
</dbReference>
<sequence length="107" mass="12488">MRLPESELMKTRYDFKATDHHFKEHDLVCMHNPKRRRGFTHSLCTPNQPAKIGLRLCMARRGTDMSQLQENGKGPYTIIKKQNDVVYRVQKTSNAKSKVIHINRLVP</sequence>
<protein>
    <recommendedName>
        <fullName evidence="1">Integrase p58-like C-terminal domain-containing protein</fullName>
    </recommendedName>
</protein>